<proteinExistence type="predicted"/>
<dbReference type="Proteomes" id="UP000192911">
    <property type="component" value="Unassembled WGS sequence"/>
</dbReference>
<name>A0A1X7GKY2_TRICW</name>
<dbReference type="STRING" id="28094.SAMN06295900_116141"/>
<keyword evidence="2" id="KW-1185">Reference proteome</keyword>
<evidence type="ECO:0008006" key="3">
    <source>
        <dbReference type="Google" id="ProtNLM"/>
    </source>
</evidence>
<dbReference type="OrthoDB" id="8967235at2"/>
<dbReference type="GeneID" id="95552126"/>
<evidence type="ECO:0000313" key="2">
    <source>
        <dbReference type="Proteomes" id="UP000192911"/>
    </source>
</evidence>
<organism evidence="1 2">
    <name type="scientific">Trinickia caryophylli</name>
    <name type="common">Paraburkholderia caryophylli</name>
    <dbReference type="NCBI Taxonomy" id="28094"/>
    <lineage>
        <taxon>Bacteria</taxon>
        <taxon>Pseudomonadati</taxon>
        <taxon>Pseudomonadota</taxon>
        <taxon>Betaproteobacteria</taxon>
        <taxon>Burkholderiales</taxon>
        <taxon>Burkholderiaceae</taxon>
        <taxon>Trinickia</taxon>
    </lineage>
</organism>
<evidence type="ECO:0000313" key="1">
    <source>
        <dbReference type="EMBL" id="SMF71289.1"/>
    </source>
</evidence>
<dbReference type="RefSeq" id="WP_085229882.1">
    <property type="nucleotide sequence ID" value="NZ_BSQD01000014.1"/>
</dbReference>
<dbReference type="AlphaFoldDB" id="A0A1X7GKY2"/>
<dbReference type="EMBL" id="FXAH01000016">
    <property type="protein sequence ID" value="SMF71289.1"/>
    <property type="molecule type" value="Genomic_DNA"/>
</dbReference>
<reference evidence="2" key="1">
    <citation type="submission" date="2017-04" db="EMBL/GenBank/DDBJ databases">
        <authorList>
            <person name="Varghese N."/>
            <person name="Submissions S."/>
        </authorList>
    </citation>
    <scope>NUCLEOTIDE SEQUENCE [LARGE SCALE GENOMIC DNA]</scope>
    <source>
        <strain evidence="2">Ballard 720</strain>
    </source>
</reference>
<protein>
    <recommendedName>
        <fullName evidence="3">Transposase</fullName>
    </recommendedName>
</protein>
<sequence length="66" mass="7331">MEIERYKGYEIWGHAIAQDSGFAASGTVMRGHELIQGSGILAIFETEQEACSAGAEWARAWVDYHQ</sequence>
<accession>A0A1X7GKY2</accession>
<gene>
    <name evidence="1" type="ORF">SAMN06295900_116141</name>
</gene>